<evidence type="ECO:0000313" key="2">
    <source>
        <dbReference type="Proteomes" id="UP001310386"/>
    </source>
</evidence>
<sequence>MKRDMSRTNAAMAKGIGVPISLFESQEQLVASMQQMAERVADA</sequence>
<keyword evidence="2" id="KW-1185">Reference proteome</keyword>
<dbReference type="EMBL" id="JAYJLD010000059">
    <property type="protein sequence ID" value="MEB3103926.1"/>
    <property type="molecule type" value="Genomic_DNA"/>
</dbReference>
<gene>
    <name evidence="1" type="ORF">VF724_20120</name>
</gene>
<organism evidence="1 2">
    <name type="scientific">Ferviditalea candida</name>
    <dbReference type="NCBI Taxonomy" id="3108399"/>
    <lineage>
        <taxon>Bacteria</taxon>
        <taxon>Bacillati</taxon>
        <taxon>Bacillota</taxon>
        <taxon>Bacilli</taxon>
        <taxon>Bacillales</taxon>
        <taxon>Paenibacillaceae</taxon>
        <taxon>Ferviditalea</taxon>
    </lineage>
</organism>
<comment type="caution">
    <text evidence="1">The sequence shown here is derived from an EMBL/GenBank/DDBJ whole genome shotgun (WGS) entry which is preliminary data.</text>
</comment>
<dbReference type="RefSeq" id="WP_371756050.1">
    <property type="nucleotide sequence ID" value="NZ_JAYJLD010000059.1"/>
</dbReference>
<reference evidence="1" key="1">
    <citation type="submission" date="2023-12" db="EMBL/GenBank/DDBJ databases">
        <title>Fervidustalea candida gen. nov., sp. nov., a novel member of the family Paenibacillaceae isolated from a geothermal area.</title>
        <authorList>
            <person name="Li W.-J."/>
            <person name="Jiao J.-Y."/>
            <person name="Chen Y."/>
        </authorList>
    </citation>
    <scope>NUCLEOTIDE SEQUENCE</scope>
    <source>
        <strain evidence="1">SYSU GA230002</strain>
    </source>
</reference>
<proteinExistence type="predicted"/>
<protein>
    <submittedName>
        <fullName evidence="1">Uncharacterized protein</fullName>
    </submittedName>
</protein>
<accession>A0ABU5ZQP1</accession>
<name>A0ABU5ZQP1_9BACL</name>
<dbReference type="Proteomes" id="UP001310386">
    <property type="component" value="Unassembled WGS sequence"/>
</dbReference>
<evidence type="ECO:0000313" key="1">
    <source>
        <dbReference type="EMBL" id="MEB3103926.1"/>
    </source>
</evidence>